<dbReference type="Gene3D" id="3.40.630.30">
    <property type="match status" value="1"/>
</dbReference>
<dbReference type="RefSeq" id="WP_091132709.1">
    <property type="nucleotide sequence ID" value="NZ_FMVJ01000004.1"/>
</dbReference>
<dbReference type="PANTHER" id="PTHR43792">
    <property type="entry name" value="GNAT FAMILY, PUTATIVE (AFU_ORTHOLOGUE AFUA_3G00765)-RELATED-RELATED"/>
    <property type="match status" value="1"/>
</dbReference>
<dbReference type="PROSITE" id="PS51186">
    <property type="entry name" value="GNAT"/>
    <property type="match status" value="1"/>
</dbReference>
<evidence type="ECO:0000313" key="2">
    <source>
        <dbReference type="EMBL" id="SCY49515.1"/>
    </source>
</evidence>
<dbReference type="InterPro" id="IPR000182">
    <property type="entry name" value="GNAT_dom"/>
</dbReference>
<keyword evidence="3" id="KW-1185">Reference proteome</keyword>
<evidence type="ECO:0000313" key="3">
    <source>
        <dbReference type="Proteomes" id="UP000199569"/>
    </source>
</evidence>
<accession>A0A1G5GD77</accession>
<dbReference type="AlphaFoldDB" id="A0A1G5GD77"/>
<dbReference type="PANTHER" id="PTHR43792:SF16">
    <property type="entry name" value="N-ACETYLTRANSFERASE DOMAIN-CONTAINING PROTEIN"/>
    <property type="match status" value="1"/>
</dbReference>
<dbReference type="InterPro" id="IPR016181">
    <property type="entry name" value="Acyl_CoA_acyltransferase"/>
</dbReference>
<keyword evidence="2" id="KW-0808">Transferase</keyword>
<protein>
    <submittedName>
        <fullName evidence="2">Protein N-acetyltransferase, RimJ/RimL family</fullName>
    </submittedName>
</protein>
<organism evidence="2 3">
    <name type="scientific">Microvirga guangxiensis</name>
    <dbReference type="NCBI Taxonomy" id="549386"/>
    <lineage>
        <taxon>Bacteria</taxon>
        <taxon>Pseudomonadati</taxon>
        <taxon>Pseudomonadota</taxon>
        <taxon>Alphaproteobacteria</taxon>
        <taxon>Hyphomicrobiales</taxon>
        <taxon>Methylobacteriaceae</taxon>
        <taxon>Microvirga</taxon>
    </lineage>
</organism>
<dbReference type="SUPFAM" id="SSF55729">
    <property type="entry name" value="Acyl-CoA N-acyltransferases (Nat)"/>
    <property type="match status" value="1"/>
</dbReference>
<evidence type="ECO:0000259" key="1">
    <source>
        <dbReference type="PROSITE" id="PS51186"/>
    </source>
</evidence>
<feature type="domain" description="N-acetyltransferase" evidence="1">
    <location>
        <begin position="17"/>
        <end position="179"/>
    </location>
</feature>
<dbReference type="OrthoDB" id="6293260at2"/>
<dbReference type="STRING" id="549386.SAMN02927923_01468"/>
<name>A0A1G5GD77_9HYPH</name>
<dbReference type="Pfam" id="PF13302">
    <property type="entry name" value="Acetyltransf_3"/>
    <property type="match status" value="1"/>
</dbReference>
<gene>
    <name evidence="2" type="ORF">SAMN02927923_01468</name>
</gene>
<proteinExistence type="predicted"/>
<dbReference type="EMBL" id="FMVJ01000004">
    <property type="protein sequence ID" value="SCY49515.1"/>
    <property type="molecule type" value="Genomic_DNA"/>
</dbReference>
<dbReference type="Proteomes" id="UP000199569">
    <property type="component" value="Unassembled WGS sequence"/>
</dbReference>
<dbReference type="GO" id="GO:0016747">
    <property type="term" value="F:acyltransferase activity, transferring groups other than amino-acyl groups"/>
    <property type="evidence" value="ECO:0007669"/>
    <property type="project" value="InterPro"/>
</dbReference>
<sequence>MLSSSASIVPVLETERLVLRGHRLDDFADSFALWSDQNVTRFIGGRPSTREEAWGRLLRYAGHWSLLGFGYWAVEEKATGRFIGETGFAEGKREIEPTLEGMPEIGWALSPDVHGRGYATEAVRAVIGWGEGRFGPIRTACIIAPENGPSLRVAQKCGYRELHRTTYKDNPTIMLVRDAIT</sequence>
<reference evidence="3" key="1">
    <citation type="submission" date="2016-10" db="EMBL/GenBank/DDBJ databases">
        <authorList>
            <person name="Varghese N."/>
            <person name="Submissions S."/>
        </authorList>
    </citation>
    <scope>NUCLEOTIDE SEQUENCE [LARGE SCALE GENOMIC DNA]</scope>
    <source>
        <strain evidence="3">CGMCC 1.7666</strain>
    </source>
</reference>
<dbReference type="InterPro" id="IPR051531">
    <property type="entry name" value="N-acetyltransferase"/>
</dbReference>